<feature type="binding site" evidence="9">
    <location>
        <position position="122"/>
    </location>
    <ligand>
        <name>sn-glycerol 3-phosphate</name>
        <dbReference type="ChEBI" id="CHEBI:57597"/>
    </ligand>
</feature>
<evidence type="ECO:0000256" key="4">
    <source>
        <dbReference type="ARBA" id="ARBA00023002"/>
    </source>
</evidence>
<feature type="binding site" evidence="9">
    <location>
        <position position="120"/>
    </location>
    <ligand>
        <name>sn-glycerol 3-phosphate</name>
        <dbReference type="ChEBI" id="CHEBI:57597"/>
    </ligand>
</feature>
<dbReference type="EC" id="1.1.1.94" evidence="9"/>
<accession>A0A6C2YPI7</accession>
<dbReference type="Proteomes" id="UP000464378">
    <property type="component" value="Chromosome"/>
</dbReference>
<feature type="binding site" evidence="9">
    <location>
        <position position="10"/>
    </location>
    <ligand>
        <name>NADPH</name>
        <dbReference type="ChEBI" id="CHEBI:57783"/>
    </ligand>
</feature>
<evidence type="ECO:0000256" key="7">
    <source>
        <dbReference type="ARBA" id="ARBA00023209"/>
    </source>
</evidence>
<comment type="catalytic activity">
    <reaction evidence="9">
        <text>sn-glycerol 3-phosphate + NAD(+) = dihydroxyacetone phosphate + NADH + H(+)</text>
        <dbReference type="Rhea" id="RHEA:11092"/>
        <dbReference type="ChEBI" id="CHEBI:15378"/>
        <dbReference type="ChEBI" id="CHEBI:57540"/>
        <dbReference type="ChEBI" id="CHEBI:57597"/>
        <dbReference type="ChEBI" id="CHEBI:57642"/>
        <dbReference type="ChEBI" id="CHEBI:57945"/>
        <dbReference type="EC" id="1.1.1.94"/>
    </reaction>
</comment>
<keyword evidence="18" id="KW-1185">Reference proteome</keyword>
<feature type="binding site" evidence="9">
    <location>
        <position position="92"/>
    </location>
    <ligand>
        <name>NADPH</name>
        <dbReference type="ChEBI" id="CHEBI:57783"/>
    </ligand>
</feature>
<keyword evidence="8 9" id="KW-1208">Phospholipid metabolism</keyword>
<feature type="domain" description="Glycerol-3-phosphate dehydrogenase NAD-dependent N-terminal" evidence="15">
    <location>
        <begin position="5"/>
        <end position="142"/>
    </location>
</feature>
<dbReference type="GO" id="GO:0006650">
    <property type="term" value="P:glycerophospholipid metabolic process"/>
    <property type="evidence" value="ECO:0007669"/>
    <property type="project" value="UniProtKB-UniRule"/>
</dbReference>
<comment type="subcellular location">
    <subcellularLocation>
        <location evidence="9">Cytoplasm</location>
    </subcellularLocation>
</comment>
<keyword evidence="3 9" id="KW-0521">NADP</keyword>
<feature type="binding site" evidence="9">
    <location>
        <position position="92"/>
    </location>
    <ligand>
        <name>sn-glycerol 3-phosphate</name>
        <dbReference type="ChEBI" id="CHEBI:57597"/>
    </ligand>
</feature>
<dbReference type="InterPro" id="IPR036291">
    <property type="entry name" value="NAD(P)-bd_dom_sf"/>
</dbReference>
<dbReference type="InterPro" id="IPR011128">
    <property type="entry name" value="G3P_DH_NAD-dep_N"/>
</dbReference>
<comment type="pathway">
    <text evidence="9">Membrane lipid metabolism; glycerophospholipid metabolism.</text>
</comment>
<comment type="caution">
    <text evidence="9">Lacks conserved residue(s) required for the propagation of feature annotation.</text>
</comment>
<dbReference type="FunFam" id="1.10.1040.10:FF:000001">
    <property type="entry name" value="Glycerol-3-phosphate dehydrogenase [NAD(P)+]"/>
    <property type="match status" value="1"/>
</dbReference>
<keyword evidence="9" id="KW-0963">Cytoplasm</keyword>
<dbReference type="GO" id="GO:0005829">
    <property type="term" value="C:cytosol"/>
    <property type="evidence" value="ECO:0007669"/>
    <property type="project" value="TreeGrafter"/>
</dbReference>
<feature type="binding site" evidence="12">
    <location>
        <position position="239"/>
    </location>
    <ligand>
        <name>NAD(+)</name>
        <dbReference type="ChEBI" id="CHEBI:57540"/>
    </ligand>
</feature>
<comment type="function">
    <text evidence="9">Catalyzes the reduction of the glycolytic intermediate dihydroxyacetone phosphate (DHAP) to sn-glycerol 3-phosphate (G3P), the key precursor for phospholipid synthesis.</text>
</comment>
<evidence type="ECO:0000256" key="10">
    <source>
        <dbReference type="PIRSR" id="PIRSR000114-1"/>
    </source>
</evidence>
<feature type="binding site" evidence="9">
    <location>
        <position position="175"/>
    </location>
    <ligand>
        <name>sn-glycerol 3-phosphate</name>
        <dbReference type="ChEBI" id="CHEBI:57597"/>
    </ligand>
</feature>
<dbReference type="GO" id="GO:0005975">
    <property type="term" value="P:carbohydrate metabolic process"/>
    <property type="evidence" value="ECO:0007669"/>
    <property type="project" value="InterPro"/>
</dbReference>
<dbReference type="EMBL" id="LR593887">
    <property type="protein sequence ID" value="VTS04428.1"/>
    <property type="molecule type" value="Genomic_DNA"/>
</dbReference>
<feature type="binding site" evidence="9">
    <location>
        <position position="239"/>
    </location>
    <ligand>
        <name>NADPH</name>
        <dbReference type="ChEBI" id="CHEBI:57783"/>
    </ligand>
</feature>
<keyword evidence="9" id="KW-0547">Nucleotide-binding</keyword>
<dbReference type="InParanoid" id="A0A6C2YPI7"/>
<dbReference type="PANTHER" id="PTHR11728:SF1">
    <property type="entry name" value="GLYCEROL-3-PHOSPHATE DEHYDROGENASE [NAD(+)] 2, CHLOROPLASTIC"/>
    <property type="match status" value="1"/>
</dbReference>
<evidence type="ECO:0000256" key="14">
    <source>
        <dbReference type="RuleBase" id="RU000439"/>
    </source>
</evidence>
<evidence type="ECO:0000256" key="1">
    <source>
        <dbReference type="ARBA" id="ARBA00011009"/>
    </source>
</evidence>
<comment type="catalytic activity">
    <reaction evidence="9 14">
        <text>sn-glycerol 3-phosphate + NADP(+) = dihydroxyacetone phosphate + NADPH + H(+)</text>
        <dbReference type="Rhea" id="RHEA:11096"/>
        <dbReference type="ChEBI" id="CHEBI:15378"/>
        <dbReference type="ChEBI" id="CHEBI:57597"/>
        <dbReference type="ChEBI" id="CHEBI:57642"/>
        <dbReference type="ChEBI" id="CHEBI:57783"/>
        <dbReference type="ChEBI" id="CHEBI:58349"/>
        <dbReference type="EC" id="1.1.1.94"/>
    </reaction>
</comment>
<feature type="binding site" evidence="9">
    <location>
        <position position="24"/>
    </location>
    <ligand>
        <name>NADPH</name>
        <dbReference type="ChEBI" id="CHEBI:57783"/>
    </ligand>
</feature>
<dbReference type="EMBL" id="LR586016">
    <property type="protein sequence ID" value="VIP03530.1"/>
    <property type="molecule type" value="Genomic_DNA"/>
</dbReference>
<dbReference type="PIRSF" id="PIRSF000114">
    <property type="entry name" value="Glycerol-3-P_dh"/>
    <property type="match status" value="1"/>
</dbReference>
<proteinExistence type="inferred from homology"/>
<evidence type="ECO:0000256" key="5">
    <source>
        <dbReference type="ARBA" id="ARBA00023027"/>
    </source>
</evidence>
<dbReference type="InterPro" id="IPR008927">
    <property type="entry name" value="6-PGluconate_DH-like_C_sf"/>
</dbReference>
<keyword evidence="7 9" id="KW-0594">Phospholipid biosynthesis</keyword>
<dbReference type="PROSITE" id="PS00957">
    <property type="entry name" value="NAD_G3PDH"/>
    <property type="match status" value="1"/>
</dbReference>
<evidence type="ECO:0000256" key="6">
    <source>
        <dbReference type="ARBA" id="ARBA00023098"/>
    </source>
</evidence>
<evidence type="ECO:0000256" key="9">
    <source>
        <dbReference type="HAMAP-Rule" id="MF_00394"/>
    </source>
</evidence>
<feature type="binding site" evidence="9">
    <location>
        <position position="240"/>
    </location>
    <ligand>
        <name>sn-glycerol 3-phosphate</name>
        <dbReference type="ChEBI" id="CHEBI:57597"/>
    </ligand>
</feature>
<keyword evidence="4 9" id="KW-0560">Oxidoreductase</keyword>
<dbReference type="UniPathway" id="UPA00940"/>
<dbReference type="GO" id="GO:0046167">
    <property type="term" value="P:glycerol-3-phosphate biosynthetic process"/>
    <property type="evidence" value="ECO:0007669"/>
    <property type="project" value="UniProtKB-UniRule"/>
</dbReference>
<feature type="binding site" evidence="12">
    <location>
        <position position="124"/>
    </location>
    <ligand>
        <name>NAD(+)</name>
        <dbReference type="ChEBI" id="CHEBI:57540"/>
    </ligand>
</feature>
<feature type="binding site" evidence="11">
    <location>
        <position position="92"/>
    </location>
    <ligand>
        <name>substrate</name>
    </ligand>
</feature>
<dbReference type="NCBIfam" id="NF000942">
    <property type="entry name" value="PRK00094.1-4"/>
    <property type="match status" value="1"/>
</dbReference>
<evidence type="ECO:0000256" key="12">
    <source>
        <dbReference type="PIRSR" id="PIRSR000114-3"/>
    </source>
</evidence>
<evidence type="ECO:0000313" key="17">
    <source>
        <dbReference type="EMBL" id="VIP03530.1"/>
    </source>
</evidence>
<gene>
    <name evidence="9" type="primary">gpsA</name>
    <name evidence="17" type="ORF">GMBLW1_04300</name>
</gene>
<reference evidence="17" key="1">
    <citation type="submission" date="2019-04" db="EMBL/GenBank/DDBJ databases">
        <authorList>
            <consortium name="Science for Life Laboratories"/>
        </authorList>
    </citation>
    <scope>NUCLEOTIDE SEQUENCE</scope>
    <source>
        <strain evidence="17">MBLW1</strain>
    </source>
</reference>
<feature type="domain" description="Glycerol-3-phosphate dehydrogenase NAD-dependent C-terminal" evidence="16">
    <location>
        <begin position="164"/>
        <end position="304"/>
    </location>
</feature>
<dbReference type="PRINTS" id="PR00077">
    <property type="entry name" value="GPDHDRGNASE"/>
</dbReference>
<name>A0A6C2YPI7_9BACT</name>
<dbReference type="SUPFAM" id="SSF48179">
    <property type="entry name" value="6-phosphogluconate dehydrogenase C-terminal domain-like"/>
    <property type="match status" value="1"/>
</dbReference>
<dbReference type="NCBIfam" id="NF000940">
    <property type="entry name" value="PRK00094.1-2"/>
    <property type="match status" value="1"/>
</dbReference>
<evidence type="ECO:0000259" key="16">
    <source>
        <dbReference type="Pfam" id="PF07479"/>
    </source>
</evidence>
<evidence type="ECO:0000256" key="2">
    <source>
        <dbReference type="ARBA" id="ARBA00022516"/>
    </source>
</evidence>
<evidence type="ECO:0000256" key="3">
    <source>
        <dbReference type="ARBA" id="ARBA00022857"/>
    </source>
</evidence>
<dbReference type="FunCoup" id="A0A6C2YPI7">
    <property type="interactions" value="450"/>
</dbReference>
<dbReference type="Pfam" id="PF07479">
    <property type="entry name" value="NAD_Gly3P_dh_C"/>
    <property type="match status" value="1"/>
</dbReference>
<feature type="binding site" evidence="9">
    <location>
        <position position="228"/>
    </location>
    <ligand>
        <name>sn-glycerol 3-phosphate</name>
        <dbReference type="ChEBI" id="CHEBI:57597"/>
    </ligand>
</feature>
<dbReference type="AlphaFoldDB" id="A0A6C2YPI7"/>
<keyword evidence="6 9" id="KW-0443">Lipid metabolism</keyword>
<evidence type="ECO:0000256" key="11">
    <source>
        <dbReference type="PIRSR" id="PIRSR000114-2"/>
    </source>
</evidence>
<evidence type="ECO:0000256" key="13">
    <source>
        <dbReference type="RuleBase" id="RU000437"/>
    </source>
</evidence>
<evidence type="ECO:0000256" key="8">
    <source>
        <dbReference type="ARBA" id="ARBA00023264"/>
    </source>
</evidence>
<evidence type="ECO:0000259" key="15">
    <source>
        <dbReference type="Pfam" id="PF01210"/>
    </source>
</evidence>
<dbReference type="InterPro" id="IPR013328">
    <property type="entry name" value="6PGD_dom2"/>
</dbReference>
<feature type="binding site" evidence="9">
    <location>
        <position position="239"/>
    </location>
    <ligand>
        <name>sn-glycerol 3-phosphate</name>
        <dbReference type="ChEBI" id="CHEBI:57597"/>
    </ligand>
</feature>
<dbReference type="KEGG" id="tim:GMBLW1_04300"/>
<dbReference type="Gene3D" id="1.10.1040.10">
    <property type="entry name" value="N-(1-d-carboxylethyl)-l-norvaline Dehydrogenase, domain 2"/>
    <property type="match status" value="1"/>
</dbReference>
<organism evidence="17">
    <name type="scientific">Tuwongella immobilis</name>
    <dbReference type="NCBI Taxonomy" id="692036"/>
    <lineage>
        <taxon>Bacteria</taxon>
        <taxon>Pseudomonadati</taxon>
        <taxon>Planctomycetota</taxon>
        <taxon>Planctomycetia</taxon>
        <taxon>Gemmatales</taxon>
        <taxon>Gemmataceae</taxon>
        <taxon>Tuwongella</taxon>
    </lineage>
</organism>
<dbReference type="HAMAP" id="MF_00394">
    <property type="entry name" value="NAD_Glyc3P_dehydrog"/>
    <property type="match status" value="1"/>
</dbReference>
<keyword evidence="5 9" id="KW-0520">NAD</keyword>
<evidence type="ECO:0000313" key="18">
    <source>
        <dbReference type="Proteomes" id="UP000464378"/>
    </source>
</evidence>
<dbReference type="Gene3D" id="3.40.50.720">
    <property type="entry name" value="NAD(P)-binding Rossmann-like Domain"/>
    <property type="match status" value="1"/>
</dbReference>
<keyword evidence="2 9" id="KW-0444">Lipid biosynthesis</keyword>
<dbReference type="GO" id="GO:0046168">
    <property type="term" value="P:glycerol-3-phosphate catabolic process"/>
    <property type="evidence" value="ECO:0007669"/>
    <property type="project" value="InterPro"/>
</dbReference>
<feature type="active site" description="Proton acceptor" evidence="9 10">
    <location>
        <position position="175"/>
    </location>
</feature>
<feature type="binding site" evidence="9">
    <location>
        <position position="265"/>
    </location>
    <ligand>
        <name>NADPH</name>
        <dbReference type="ChEBI" id="CHEBI:57783"/>
    </ligand>
</feature>
<dbReference type="GO" id="GO:0008654">
    <property type="term" value="P:phospholipid biosynthetic process"/>
    <property type="evidence" value="ECO:0007669"/>
    <property type="project" value="UniProtKB-KW"/>
</dbReference>
<dbReference type="PANTHER" id="PTHR11728">
    <property type="entry name" value="GLYCEROL-3-PHOSPHATE DEHYDROGENASE"/>
    <property type="match status" value="1"/>
</dbReference>
<feature type="binding site" evidence="11">
    <location>
        <begin position="239"/>
        <end position="240"/>
    </location>
    <ligand>
        <name>substrate</name>
    </ligand>
</feature>
<dbReference type="GO" id="GO:0051287">
    <property type="term" value="F:NAD binding"/>
    <property type="evidence" value="ECO:0007669"/>
    <property type="project" value="InterPro"/>
</dbReference>
<dbReference type="InterPro" id="IPR006168">
    <property type="entry name" value="G3P_DH_NAD-dep"/>
</dbReference>
<feature type="binding site" evidence="9">
    <location>
        <position position="124"/>
    </location>
    <ligand>
        <name>NADPH</name>
        <dbReference type="ChEBI" id="CHEBI:57783"/>
    </ligand>
</feature>
<protein>
    <recommendedName>
        <fullName evidence="9">Glycerol-3-phosphate dehydrogenase [NAD(P)+]</fullName>
        <ecNumber evidence="9">1.1.1.94</ecNumber>
    </recommendedName>
    <alternativeName>
        <fullName evidence="9">NAD(P)(+)-dependent glycerol-3-phosphate dehydrogenase</fullName>
    </alternativeName>
    <alternativeName>
        <fullName evidence="9">NAD(P)H-dependent dihydroxyacetone-phosphate reductase</fullName>
    </alternativeName>
</protein>
<sequence>MALLLAARPSVQVRLWSAFEENHRILRETRENQRFLPGVMLPDRVELTTQEAAATDGADLWITAIPTIHLRSTIRRFAAFATPQTAVLSLTKGIEAETFLRPSEILSEILGTDRLAVLSGPSHAEEVARGMPTSVAVSAQEAGLAEWIQSLLSSERFRIYTNSDRIGVELAGALKNVIGIAAGISDGLGYGDNAKSALLTRGLTEMTRFSTHYGAQSETFHGLAGMGDLITTCFSRHGRNRWLGEQLGRGLSLDAILASTRLAVEGVNTCRSVHDRCRNDGLEMPITSEVYRVLFEGKTPRQAVTDLMHRLPRAEQI</sequence>
<dbReference type="SUPFAM" id="SSF51735">
    <property type="entry name" value="NAD(P)-binding Rossmann-fold domains"/>
    <property type="match status" value="1"/>
</dbReference>
<dbReference type="InterPro" id="IPR006109">
    <property type="entry name" value="G3P_DH_NAD-dep_C"/>
</dbReference>
<comment type="similarity">
    <text evidence="1 9 13">Belongs to the NAD-dependent glycerol-3-phosphate dehydrogenase family.</text>
</comment>
<dbReference type="GO" id="GO:0047952">
    <property type="term" value="F:glycerol-3-phosphate dehydrogenase [NAD(P)+] activity"/>
    <property type="evidence" value="ECO:0007669"/>
    <property type="project" value="UniProtKB-UniRule"/>
</dbReference>
<dbReference type="Pfam" id="PF01210">
    <property type="entry name" value="NAD_Gly3P_dh_N"/>
    <property type="match status" value="1"/>
</dbReference>